<reference evidence="10 11" key="1">
    <citation type="journal article" date="2018" name="IMA Fungus">
        <title>IMA Genome-F 9: Draft genome sequence of Annulohypoxylon stygium, Aspergillus mulundensis, Berkeleyomyces basicola (syn. Thielaviopsis basicola), Ceratocystis smalleyi, two Cercospora beticola strains, Coleophoma cylindrospora, Fusarium fracticaudum, Phialophora cf. hyalina, and Morchella septimelata.</title>
        <authorList>
            <person name="Wingfield B.D."/>
            <person name="Bills G.F."/>
            <person name="Dong Y."/>
            <person name="Huang W."/>
            <person name="Nel W.J."/>
            <person name="Swalarsk-Parry B.S."/>
            <person name="Vaghefi N."/>
            <person name="Wilken P.M."/>
            <person name="An Z."/>
            <person name="de Beer Z.W."/>
            <person name="De Vos L."/>
            <person name="Chen L."/>
            <person name="Duong T.A."/>
            <person name="Gao Y."/>
            <person name="Hammerbacher A."/>
            <person name="Kikkert J.R."/>
            <person name="Li Y."/>
            <person name="Li H."/>
            <person name="Li K."/>
            <person name="Li Q."/>
            <person name="Liu X."/>
            <person name="Ma X."/>
            <person name="Naidoo K."/>
            <person name="Pethybridge S.J."/>
            <person name="Sun J."/>
            <person name="Steenkamp E.T."/>
            <person name="van der Nest M.A."/>
            <person name="van Wyk S."/>
            <person name="Wingfield M.J."/>
            <person name="Xiong C."/>
            <person name="Yue Q."/>
            <person name="Zhang X."/>
        </authorList>
    </citation>
    <scope>NUCLEOTIDE SEQUENCE [LARGE SCALE GENOMIC DNA]</scope>
    <source>
        <strain evidence="10 11">BP6252</strain>
    </source>
</reference>
<dbReference type="PANTHER" id="PTHR40626">
    <property type="entry name" value="MIP31509P"/>
    <property type="match status" value="1"/>
</dbReference>
<dbReference type="Gene3D" id="3.30.160.60">
    <property type="entry name" value="Classic Zinc Finger"/>
    <property type="match status" value="1"/>
</dbReference>
<keyword evidence="2" id="KW-0479">Metal-binding</keyword>
<evidence type="ECO:0000313" key="10">
    <source>
        <dbReference type="EMBL" id="RDW63342.1"/>
    </source>
</evidence>
<dbReference type="PROSITE" id="PS00028">
    <property type="entry name" value="ZINC_FINGER_C2H2_1"/>
    <property type="match status" value="1"/>
</dbReference>
<accession>A0A3D8QNH1</accession>
<comment type="subcellular location">
    <subcellularLocation>
        <location evidence="1">Nucleus</location>
    </subcellularLocation>
</comment>
<dbReference type="GO" id="GO:0005634">
    <property type="term" value="C:nucleus"/>
    <property type="evidence" value="ECO:0007669"/>
    <property type="project" value="UniProtKB-SubCell"/>
</dbReference>
<dbReference type="InterPro" id="IPR013087">
    <property type="entry name" value="Znf_C2H2_type"/>
</dbReference>
<name>A0A3D8QNH1_9HELO</name>
<feature type="region of interest" description="Disordered" evidence="8">
    <location>
        <begin position="88"/>
        <end position="177"/>
    </location>
</feature>
<sequence>MIKNHRCKAPGCDKAFARPSHLQRHALNHSNPQWVCDRCSAYFKRSDLLNAGLKSILIQWTEERHHARHALRDKSAGRAGLGVLETKGKHFHPHRDPDITPVSPQIAAPESQTSSTSTTPITLSQPSPSAPSGHNASILRSATENDSSHPSSLPNQRPHEQWIGTDDQHQTSGLSAGCFSPQLHFPYISLSPNTHHSADRSLEAYDMGDIYRDMTFSMVNFNVTGFTPQPDLTSNEPNQLEDQISLPDASQVIDRRLEHRETGMDNPSQLMTTQDRIPQPIDQPSRSESLLNTLTTTSVVTESSLHTQDRLPLSVNQTSSLTPSEVPQATHETQVQELEAVDDMSGTNNLTETHEGLYITIEKRNELFNFIAGIQPLHNTPIDADAPHFSLVNMQTYLNMFLEYFNDSYPIVHVATLNFNGLDSISLWSMIIIGATYKDKVDHQLSVYLYDLIVPYILSGVPNLPTLELSTLQALLILECYGMYKAGPKQRGDAIIIHGLILDSIRKTSRYSVTARITIPDQFNRKDDDWSDFAYTEQYKRLILYFFIWDTQNAIYYSRMPNISIQSLRISLPCSSTLWEAPTESKWKGLRTDQNEFYILPMVEKLLHSDHELLSKPYNNLLSFTVSLHGLMSMCNNITHFDNQGIYFGSAGNDLALWTPWRQQLAQSFESWRAKYDAFLMEAVPEIQAQQALHNDFQRDTLALFSLYHTSHIAINCEIRHLQAAAGAKEIFGDIVTPRDYEESCTWVRKWVTNPEGSAGRAAWHAAQMLRAGMVNLKDWDVHSVFHYPWCLYIATLTCWAFHHFGAEPLPKQKLCDHSSPEQTRELQESARSRMNHLVSMMAFATASNMDRTLGKCCTHGLTIQMAKYLRRVRWTVAYEAMKVLEGL</sequence>
<evidence type="ECO:0000256" key="8">
    <source>
        <dbReference type="SAM" id="MobiDB-lite"/>
    </source>
</evidence>
<keyword evidence="4 7" id="KW-0863">Zinc-finger</keyword>
<organism evidence="10 11">
    <name type="scientific">Coleophoma cylindrospora</name>
    <dbReference type="NCBI Taxonomy" id="1849047"/>
    <lineage>
        <taxon>Eukaryota</taxon>
        <taxon>Fungi</taxon>
        <taxon>Dikarya</taxon>
        <taxon>Ascomycota</taxon>
        <taxon>Pezizomycotina</taxon>
        <taxon>Leotiomycetes</taxon>
        <taxon>Helotiales</taxon>
        <taxon>Dermateaceae</taxon>
        <taxon>Coleophoma</taxon>
    </lineage>
</organism>
<feature type="compositionally biased region" description="Polar residues" evidence="8">
    <location>
        <begin position="130"/>
        <end position="155"/>
    </location>
</feature>
<proteinExistence type="predicted"/>
<dbReference type="GO" id="GO:0000981">
    <property type="term" value="F:DNA-binding transcription factor activity, RNA polymerase II-specific"/>
    <property type="evidence" value="ECO:0007669"/>
    <property type="project" value="InterPro"/>
</dbReference>
<evidence type="ECO:0000256" key="3">
    <source>
        <dbReference type="ARBA" id="ARBA00022737"/>
    </source>
</evidence>
<dbReference type="SUPFAM" id="SSF57667">
    <property type="entry name" value="beta-beta-alpha zinc fingers"/>
    <property type="match status" value="1"/>
</dbReference>
<dbReference type="PANTHER" id="PTHR40626:SF18">
    <property type="entry name" value="NICOTINATE CATABOLISM CLUSTER-SPECIFIC TRANSCRIPTION FACTOR"/>
    <property type="match status" value="1"/>
</dbReference>
<feature type="domain" description="C2H2-type" evidence="9">
    <location>
        <begin position="5"/>
        <end position="34"/>
    </location>
</feature>
<dbReference type="InterPro" id="IPR007219">
    <property type="entry name" value="XnlR_reg_dom"/>
</dbReference>
<evidence type="ECO:0000256" key="5">
    <source>
        <dbReference type="ARBA" id="ARBA00022833"/>
    </source>
</evidence>
<gene>
    <name evidence="10" type="ORF">BP6252_10887</name>
</gene>
<dbReference type="SMART" id="SM00355">
    <property type="entry name" value="ZnF_C2H2"/>
    <property type="match status" value="1"/>
</dbReference>
<keyword evidence="3" id="KW-0677">Repeat</keyword>
<dbReference type="PROSITE" id="PS50157">
    <property type="entry name" value="ZINC_FINGER_C2H2_2"/>
    <property type="match status" value="1"/>
</dbReference>
<dbReference type="GO" id="GO:0008270">
    <property type="term" value="F:zinc ion binding"/>
    <property type="evidence" value="ECO:0007669"/>
    <property type="project" value="UniProtKB-KW"/>
</dbReference>
<evidence type="ECO:0000313" key="11">
    <source>
        <dbReference type="Proteomes" id="UP000256645"/>
    </source>
</evidence>
<dbReference type="Pfam" id="PF04082">
    <property type="entry name" value="Fungal_trans"/>
    <property type="match status" value="1"/>
</dbReference>
<dbReference type="EMBL" id="PDLM01000013">
    <property type="protein sequence ID" value="RDW63342.1"/>
    <property type="molecule type" value="Genomic_DNA"/>
</dbReference>
<feature type="compositionally biased region" description="Polar residues" evidence="8">
    <location>
        <begin position="265"/>
        <end position="286"/>
    </location>
</feature>
<evidence type="ECO:0000259" key="9">
    <source>
        <dbReference type="PROSITE" id="PS50157"/>
    </source>
</evidence>
<dbReference type="GO" id="GO:0000785">
    <property type="term" value="C:chromatin"/>
    <property type="evidence" value="ECO:0007669"/>
    <property type="project" value="TreeGrafter"/>
</dbReference>
<keyword evidence="5" id="KW-0862">Zinc</keyword>
<dbReference type="CDD" id="cd12148">
    <property type="entry name" value="fungal_TF_MHR"/>
    <property type="match status" value="1"/>
</dbReference>
<keyword evidence="11" id="KW-1185">Reference proteome</keyword>
<evidence type="ECO:0000256" key="1">
    <source>
        <dbReference type="ARBA" id="ARBA00004123"/>
    </source>
</evidence>
<feature type="region of interest" description="Disordered" evidence="8">
    <location>
        <begin position="261"/>
        <end position="290"/>
    </location>
</feature>
<dbReference type="STRING" id="1849047.A0A3D8QNH1"/>
<comment type="caution">
    <text evidence="10">The sequence shown here is derived from an EMBL/GenBank/DDBJ whole genome shotgun (WGS) entry which is preliminary data.</text>
</comment>
<evidence type="ECO:0000256" key="7">
    <source>
        <dbReference type="PROSITE-ProRule" id="PRU00042"/>
    </source>
</evidence>
<evidence type="ECO:0000256" key="2">
    <source>
        <dbReference type="ARBA" id="ARBA00022723"/>
    </source>
</evidence>
<protein>
    <recommendedName>
        <fullName evidence="9">C2H2-type domain-containing protein</fullName>
    </recommendedName>
</protein>
<keyword evidence="6" id="KW-0539">Nucleus</keyword>
<dbReference type="OrthoDB" id="3557599at2759"/>
<dbReference type="InterPro" id="IPR036236">
    <property type="entry name" value="Znf_C2H2_sf"/>
</dbReference>
<evidence type="ECO:0000256" key="6">
    <source>
        <dbReference type="ARBA" id="ARBA00023242"/>
    </source>
</evidence>
<feature type="compositionally biased region" description="Low complexity" evidence="8">
    <location>
        <begin position="111"/>
        <end position="127"/>
    </location>
</feature>
<dbReference type="InterPro" id="IPR051059">
    <property type="entry name" value="VerF-like"/>
</dbReference>
<dbReference type="Proteomes" id="UP000256645">
    <property type="component" value="Unassembled WGS sequence"/>
</dbReference>
<evidence type="ECO:0000256" key="4">
    <source>
        <dbReference type="ARBA" id="ARBA00022771"/>
    </source>
</evidence>
<dbReference type="GO" id="GO:0000978">
    <property type="term" value="F:RNA polymerase II cis-regulatory region sequence-specific DNA binding"/>
    <property type="evidence" value="ECO:0007669"/>
    <property type="project" value="InterPro"/>
</dbReference>
<dbReference type="AlphaFoldDB" id="A0A3D8QNH1"/>
<dbReference type="GO" id="GO:0006351">
    <property type="term" value="P:DNA-templated transcription"/>
    <property type="evidence" value="ECO:0007669"/>
    <property type="project" value="InterPro"/>
</dbReference>